<comment type="caution">
    <text evidence="1">The sequence shown here is derived from an EMBL/GenBank/DDBJ whole genome shotgun (WGS) entry which is preliminary data.</text>
</comment>
<evidence type="ECO:0000313" key="2">
    <source>
        <dbReference type="Proteomes" id="UP000523079"/>
    </source>
</evidence>
<dbReference type="EMBL" id="JACGWT010000004">
    <property type="protein sequence ID" value="MBA8795168.1"/>
    <property type="molecule type" value="Genomic_DNA"/>
</dbReference>
<dbReference type="Gene3D" id="3.40.50.300">
    <property type="entry name" value="P-loop containing nucleotide triphosphate hydrolases"/>
    <property type="match status" value="1"/>
</dbReference>
<keyword evidence="2" id="KW-1185">Reference proteome</keyword>
<reference evidence="1 2" key="1">
    <citation type="submission" date="2020-07" db="EMBL/GenBank/DDBJ databases">
        <title>Sequencing the genomes of 1000 actinobacteria strains.</title>
        <authorList>
            <person name="Klenk H.-P."/>
        </authorList>
    </citation>
    <scope>NUCLEOTIDE SEQUENCE [LARGE SCALE GENOMIC DNA]</scope>
    <source>
        <strain evidence="1 2">DSM 100723</strain>
    </source>
</reference>
<evidence type="ECO:0000313" key="1">
    <source>
        <dbReference type="EMBL" id="MBA8795168.1"/>
    </source>
</evidence>
<gene>
    <name evidence="1" type="ORF">FHX74_002796</name>
</gene>
<proteinExistence type="predicted"/>
<evidence type="ECO:0008006" key="3">
    <source>
        <dbReference type="Google" id="ProtNLM"/>
    </source>
</evidence>
<dbReference type="RefSeq" id="WP_182560759.1">
    <property type="nucleotide sequence ID" value="NZ_JACGWT010000004.1"/>
</dbReference>
<accession>A0A7W3ITZ2</accession>
<dbReference type="SUPFAM" id="SSF52540">
    <property type="entry name" value="P-loop containing nucleoside triphosphate hydrolases"/>
    <property type="match status" value="1"/>
</dbReference>
<dbReference type="Proteomes" id="UP000523079">
    <property type="component" value="Unassembled WGS sequence"/>
</dbReference>
<sequence>MTDRNDHGARALVINGTVGVGKTTTADLVGDRWREAGIPGAVIDVDGLRRAWPAPPDDPFHATLGLTNLAAVVANHVRAGALRLVLADVLEDRSQRDRQQRAIGLPTTVVRLRADPDRIVPRLAARHRDDHDGGAGLAWHLARVTELQAILDAADVDDAVVDVTEFDALAVVDRVLAVTGWPESTPES</sequence>
<organism evidence="1 2">
    <name type="scientific">Microlunatus kandeliicorticis</name>
    <dbReference type="NCBI Taxonomy" id="1759536"/>
    <lineage>
        <taxon>Bacteria</taxon>
        <taxon>Bacillati</taxon>
        <taxon>Actinomycetota</taxon>
        <taxon>Actinomycetes</taxon>
        <taxon>Propionibacteriales</taxon>
        <taxon>Propionibacteriaceae</taxon>
        <taxon>Microlunatus</taxon>
    </lineage>
</organism>
<dbReference type="AlphaFoldDB" id="A0A7W3ITZ2"/>
<dbReference type="InterPro" id="IPR027417">
    <property type="entry name" value="P-loop_NTPase"/>
</dbReference>
<protein>
    <recommendedName>
        <fullName evidence="3">AAA domain-containing protein</fullName>
    </recommendedName>
</protein>
<name>A0A7W3ITZ2_9ACTN</name>